<comment type="caution">
    <text evidence="4">The sequence shown here is derived from an EMBL/GenBank/DDBJ whole genome shotgun (WGS) entry which is preliminary data.</text>
</comment>
<dbReference type="InterPro" id="IPR006628">
    <property type="entry name" value="PUR-bd_fam"/>
</dbReference>
<feature type="region of interest" description="Disordered" evidence="3">
    <location>
        <begin position="59"/>
        <end position="81"/>
    </location>
</feature>
<evidence type="ECO:0000256" key="3">
    <source>
        <dbReference type="SAM" id="MobiDB-lite"/>
    </source>
</evidence>
<keyword evidence="5" id="KW-1185">Reference proteome</keyword>
<dbReference type="AlphaFoldDB" id="A0AAD8KMA8"/>
<gene>
    <name evidence="4" type="ORF">QVD17_19433</name>
</gene>
<dbReference type="Gene3D" id="3.10.450.700">
    <property type="match status" value="1"/>
</dbReference>
<dbReference type="Proteomes" id="UP001229421">
    <property type="component" value="Unassembled WGS sequence"/>
</dbReference>
<evidence type="ECO:0000313" key="4">
    <source>
        <dbReference type="EMBL" id="KAK1424118.1"/>
    </source>
</evidence>
<protein>
    <submittedName>
        <fullName evidence="4">Uncharacterized protein</fullName>
    </submittedName>
</protein>
<dbReference type="FunFam" id="3.10.450.700:FF:000002">
    <property type="entry name" value="Transcription factor Pur-alpha 1"/>
    <property type="match status" value="1"/>
</dbReference>
<evidence type="ECO:0000256" key="1">
    <source>
        <dbReference type="ARBA" id="ARBA00009251"/>
    </source>
</evidence>
<accession>A0AAD8KMA8</accession>
<name>A0AAD8KMA8_TARER</name>
<keyword evidence="2" id="KW-0238">DNA-binding</keyword>
<dbReference type="GO" id="GO:0005634">
    <property type="term" value="C:nucleus"/>
    <property type="evidence" value="ECO:0007669"/>
    <property type="project" value="TreeGrafter"/>
</dbReference>
<evidence type="ECO:0000313" key="5">
    <source>
        <dbReference type="Proteomes" id="UP001229421"/>
    </source>
</evidence>
<feature type="region of interest" description="Disordered" evidence="3">
    <location>
        <begin position="1"/>
        <end position="33"/>
    </location>
</feature>
<sequence length="152" mass="17207">MSTNTTTTSFDLPPPPFPIQHHHQPPPQTSKSQLYYEQQRELVNSQTLIPPISLLPSETEEMEFSSDGGGDGSGGGGNDVELLSKTLHVEHGLFYYDLEENPRGRYLKISEKTSATRSTIIVPFNGIAWFFDIFNNLWMRCKITKIPSWVYS</sequence>
<dbReference type="PANTHER" id="PTHR12611:SF0">
    <property type="entry name" value="PURINE-RICH BINDING PROTEIN-ALPHA, ISOFORM B"/>
    <property type="match status" value="1"/>
</dbReference>
<dbReference type="EMBL" id="JAUHHV010000005">
    <property type="protein sequence ID" value="KAK1424118.1"/>
    <property type="molecule type" value="Genomic_DNA"/>
</dbReference>
<organism evidence="4 5">
    <name type="scientific">Tagetes erecta</name>
    <name type="common">African marigold</name>
    <dbReference type="NCBI Taxonomy" id="13708"/>
    <lineage>
        <taxon>Eukaryota</taxon>
        <taxon>Viridiplantae</taxon>
        <taxon>Streptophyta</taxon>
        <taxon>Embryophyta</taxon>
        <taxon>Tracheophyta</taxon>
        <taxon>Spermatophyta</taxon>
        <taxon>Magnoliopsida</taxon>
        <taxon>eudicotyledons</taxon>
        <taxon>Gunneridae</taxon>
        <taxon>Pentapetalae</taxon>
        <taxon>asterids</taxon>
        <taxon>campanulids</taxon>
        <taxon>Asterales</taxon>
        <taxon>Asteraceae</taxon>
        <taxon>Asteroideae</taxon>
        <taxon>Heliantheae alliance</taxon>
        <taxon>Tageteae</taxon>
        <taxon>Tagetes</taxon>
    </lineage>
</organism>
<dbReference type="GO" id="GO:0000977">
    <property type="term" value="F:RNA polymerase II transcription regulatory region sequence-specific DNA binding"/>
    <property type="evidence" value="ECO:0007669"/>
    <property type="project" value="InterPro"/>
</dbReference>
<feature type="compositionally biased region" description="Gly residues" evidence="3">
    <location>
        <begin position="67"/>
        <end position="78"/>
    </location>
</feature>
<dbReference type="SMART" id="SM00712">
    <property type="entry name" value="PUR"/>
    <property type="match status" value="1"/>
</dbReference>
<dbReference type="PANTHER" id="PTHR12611">
    <property type="entry name" value="PUR-TRANSCRIPTIONAL ACTIVATOR"/>
    <property type="match status" value="1"/>
</dbReference>
<feature type="compositionally biased region" description="Polar residues" evidence="3">
    <location>
        <begin position="1"/>
        <end position="10"/>
    </location>
</feature>
<evidence type="ECO:0000256" key="2">
    <source>
        <dbReference type="ARBA" id="ARBA00023125"/>
    </source>
</evidence>
<dbReference type="GO" id="GO:0000981">
    <property type="term" value="F:DNA-binding transcription factor activity, RNA polymerase II-specific"/>
    <property type="evidence" value="ECO:0007669"/>
    <property type="project" value="TreeGrafter"/>
</dbReference>
<dbReference type="Pfam" id="PF04845">
    <property type="entry name" value="PurA"/>
    <property type="match status" value="1"/>
</dbReference>
<comment type="similarity">
    <text evidence="1">Belongs to the PUR DNA-binding protein family.</text>
</comment>
<dbReference type="GO" id="GO:0032422">
    <property type="term" value="F:purine-rich negative regulatory element binding"/>
    <property type="evidence" value="ECO:0007669"/>
    <property type="project" value="InterPro"/>
</dbReference>
<proteinExistence type="inferred from homology"/>
<reference evidence="4" key="1">
    <citation type="journal article" date="2023" name="bioRxiv">
        <title>Improved chromosome-level genome assembly for marigold (Tagetes erecta).</title>
        <authorList>
            <person name="Jiang F."/>
            <person name="Yuan L."/>
            <person name="Wang S."/>
            <person name="Wang H."/>
            <person name="Xu D."/>
            <person name="Wang A."/>
            <person name="Fan W."/>
        </authorList>
    </citation>
    <scope>NUCLEOTIDE SEQUENCE</scope>
    <source>
        <strain evidence="4">WSJ</strain>
        <tissue evidence="4">Leaf</tissue>
    </source>
</reference>